<dbReference type="PANTHER" id="PTHR47133">
    <property type="entry name" value="TALIN ROD DOMAIN-CONTAINING PROTEIN 1"/>
    <property type="match status" value="1"/>
</dbReference>
<dbReference type="Gene3D" id="1.20.1420.10">
    <property type="entry name" value="Talin, central domain"/>
    <property type="match status" value="1"/>
</dbReference>
<dbReference type="GO" id="GO:0003779">
    <property type="term" value="F:actin binding"/>
    <property type="evidence" value="ECO:0007669"/>
    <property type="project" value="InterPro"/>
</dbReference>
<comment type="caution">
    <text evidence="1">The sequence shown here is derived from an EMBL/GenBank/DDBJ whole genome shotgun (WGS) entry which is preliminary data.</text>
</comment>
<sequence length="346" mass="38152">MTSDYARAVAVTCDRCQSKMQLISEMLLLSCDPRPVNTEEMQQLDGSFQSCKKEISLRLKDLSKTIQSVSSQVHTVSVIWADMSVEIQNLSDCAILIMECCSFAAYMIAINSADCVKAVPGLIDKYQLCRAGIELKLSCTRLKRSRLEDITSQVLVEVCSSISKALAVMTECCKNAIENAKDESDQDQFKLSLKSVTSSASCLLASVKGFQNNSNTNYLNRVISFCDPVITSSHALVTFATEEDFVGIPASLTMEARDKQKYVLGACMSIVSGSIQMCKSIRDLAYDMINTRHRERVTLCSESIDRSSVQLLDLLDKYNIIEFDSSTETSQSSNHASTDLTALSSQ</sequence>
<proteinExistence type="predicted"/>
<organism evidence="1 2">
    <name type="scientific">Patella caerulea</name>
    <name type="common">Rayed Mediterranean limpet</name>
    <dbReference type="NCBI Taxonomy" id="87958"/>
    <lineage>
        <taxon>Eukaryota</taxon>
        <taxon>Metazoa</taxon>
        <taxon>Spiralia</taxon>
        <taxon>Lophotrochozoa</taxon>
        <taxon>Mollusca</taxon>
        <taxon>Gastropoda</taxon>
        <taxon>Patellogastropoda</taxon>
        <taxon>Patelloidea</taxon>
        <taxon>Patellidae</taxon>
        <taxon>Patella</taxon>
    </lineage>
</organism>
<dbReference type="Gene3D" id="1.20.120.230">
    <property type="entry name" value="Alpha-catenin/vinculin-like"/>
    <property type="match status" value="1"/>
</dbReference>
<evidence type="ECO:0000313" key="2">
    <source>
        <dbReference type="Proteomes" id="UP001347796"/>
    </source>
</evidence>
<keyword evidence="2" id="KW-1185">Reference proteome</keyword>
<gene>
    <name evidence="1" type="ORF">SNE40_007534</name>
</gene>
<accession>A0AAN8PXK7</accession>
<reference evidence="1 2" key="1">
    <citation type="submission" date="2024-01" db="EMBL/GenBank/DDBJ databases">
        <title>The genome of the rayed Mediterranean limpet Patella caerulea (Linnaeus, 1758).</title>
        <authorList>
            <person name="Anh-Thu Weber A."/>
            <person name="Halstead-Nussloch G."/>
        </authorList>
    </citation>
    <scope>NUCLEOTIDE SEQUENCE [LARGE SCALE GENOMIC DNA]</scope>
    <source>
        <strain evidence="1">AATW-2023a</strain>
        <tissue evidence="1">Whole specimen</tissue>
    </source>
</reference>
<evidence type="ECO:0000313" key="1">
    <source>
        <dbReference type="EMBL" id="KAK6185264.1"/>
    </source>
</evidence>
<dbReference type="Proteomes" id="UP001347796">
    <property type="component" value="Unassembled WGS sequence"/>
</dbReference>
<protein>
    <recommendedName>
        <fullName evidence="3">Mesoderm development candidate 1</fullName>
    </recommendedName>
</protein>
<dbReference type="InterPro" id="IPR042799">
    <property type="entry name" value="TLNRD1"/>
</dbReference>
<dbReference type="AlphaFoldDB" id="A0AAN8PXK7"/>
<evidence type="ECO:0008006" key="3">
    <source>
        <dbReference type="Google" id="ProtNLM"/>
    </source>
</evidence>
<name>A0AAN8PXK7_PATCE</name>
<dbReference type="EMBL" id="JAZGQO010000006">
    <property type="protein sequence ID" value="KAK6185264.1"/>
    <property type="molecule type" value="Genomic_DNA"/>
</dbReference>
<dbReference type="PANTHER" id="PTHR47133:SF1">
    <property type="entry name" value="TALIN ROD DOMAIN-CONTAINING PROTEIN 1"/>
    <property type="match status" value="1"/>
</dbReference>